<organism evidence="1 2">
    <name type="scientific">Caerostris extrusa</name>
    <name type="common">Bark spider</name>
    <name type="synonym">Caerostris bankana</name>
    <dbReference type="NCBI Taxonomy" id="172846"/>
    <lineage>
        <taxon>Eukaryota</taxon>
        <taxon>Metazoa</taxon>
        <taxon>Ecdysozoa</taxon>
        <taxon>Arthropoda</taxon>
        <taxon>Chelicerata</taxon>
        <taxon>Arachnida</taxon>
        <taxon>Araneae</taxon>
        <taxon>Araneomorphae</taxon>
        <taxon>Entelegynae</taxon>
        <taxon>Araneoidea</taxon>
        <taxon>Araneidae</taxon>
        <taxon>Caerostris</taxon>
    </lineage>
</organism>
<protein>
    <recommendedName>
        <fullName evidence="3">Peptidase S1 domain-containing protein</fullName>
    </recommendedName>
</protein>
<comment type="caution">
    <text evidence="1">The sequence shown here is derived from an EMBL/GenBank/DDBJ whole genome shotgun (WGS) entry which is preliminary data.</text>
</comment>
<dbReference type="EMBL" id="BPLR01021262">
    <property type="protein sequence ID" value="GIX87698.1"/>
    <property type="molecule type" value="Genomic_DNA"/>
</dbReference>
<dbReference type="AlphaFoldDB" id="A0AAV4NTH9"/>
<evidence type="ECO:0000313" key="1">
    <source>
        <dbReference type="EMBL" id="GIX87698.1"/>
    </source>
</evidence>
<gene>
    <name evidence="1" type="ORF">CEXT_57451</name>
</gene>
<accession>A0AAV4NTH9</accession>
<name>A0AAV4NTH9_CAEEX</name>
<evidence type="ECO:0008006" key="3">
    <source>
        <dbReference type="Google" id="ProtNLM"/>
    </source>
</evidence>
<dbReference type="Proteomes" id="UP001054945">
    <property type="component" value="Unassembled WGS sequence"/>
</dbReference>
<proteinExistence type="predicted"/>
<keyword evidence="2" id="KW-1185">Reference proteome</keyword>
<reference evidence="1 2" key="1">
    <citation type="submission" date="2021-06" db="EMBL/GenBank/DDBJ databases">
        <title>Caerostris extrusa draft genome.</title>
        <authorList>
            <person name="Kono N."/>
            <person name="Arakawa K."/>
        </authorList>
    </citation>
    <scope>NUCLEOTIDE SEQUENCE [LARGE SCALE GENOMIC DNA]</scope>
</reference>
<sequence length="106" mass="12437">MQQTSCVNSRPFIISSASCIISQYLDAQSLVLEYSNNICEEKKDHPKEYRFHTLEIRVSAAAEPRSYHVGHRDLHITQIYRNTLRIPLDGCQYHVKFDKKDLVWIQ</sequence>
<evidence type="ECO:0000313" key="2">
    <source>
        <dbReference type="Proteomes" id="UP001054945"/>
    </source>
</evidence>